<dbReference type="Proteomes" id="UP000525298">
    <property type="component" value="Unassembled WGS sequence"/>
</dbReference>
<dbReference type="AlphaFoldDB" id="A0A7W0C987"/>
<reference evidence="1 2" key="1">
    <citation type="submission" date="2020-07" db="EMBL/GenBank/DDBJ databases">
        <title>Genomic Encyclopedia of Type Strains, Phase IV (KMG-IV): sequencing the most valuable type-strain genomes for metagenomic binning, comparative biology and taxonomic classification.</title>
        <authorList>
            <person name="Goeker M."/>
        </authorList>
    </citation>
    <scope>NUCLEOTIDE SEQUENCE [LARGE SCALE GENOMIC DNA]</scope>
    <source>
        <strain evidence="1 2">DSM 17721</strain>
    </source>
</reference>
<sequence>MDHRLVRGRHIEACSHAAAALYLFLITVADARGLSYYADASIEKSMSMDHHTLCQARDQLIKNALIAYKRLFYQVLPLDPPPPPVQKRPACDQARSFGQIFKKIMEEAS</sequence>
<evidence type="ECO:0000313" key="2">
    <source>
        <dbReference type="Proteomes" id="UP000525298"/>
    </source>
</evidence>
<comment type="caution">
    <text evidence="1">The sequence shown here is derived from an EMBL/GenBank/DDBJ whole genome shotgun (WGS) entry which is preliminary data.</text>
</comment>
<evidence type="ECO:0000313" key="1">
    <source>
        <dbReference type="EMBL" id="MBA2881503.1"/>
    </source>
</evidence>
<proteinExistence type="predicted"/>
<organism evidence="1 2">
    <name type="scientific">Desulfosalsimonas propionicica</name>
    <dbReference type="NCBI Taxonomy" id="332175"/>
    <lineage>
        <taxon>Bacteria</taxon>
        <taxon>Pseudomonadati</taxon>
        <taxon>Thermodesulfobacteriota</taxon>
        <taxon>Desulfobacteria</taxon>
        <taxon>Desulfobacterales</taxon>
        <taxon>Desulfosalsimonadaceae</taxon>
        <taxon>Desulfosalsimonas</taxon>
    </lineage>
</organism>
<accession>A0A7W0C987</accession>
<gene>
    <name evidence="1" type="ORF">HNR65_001830</name>
</gene>
<protein>
    <submittedName>
        <fullName evidence="1">Uncharacterized protein</fullName>
    </submittedName>
</protein>
<name>A0A7W0C987_9BACT</name>
<dbReference type="EMBL" id="JACDUS010000004">
    <property type="protein sequence ID" value="MBA2881503.1"/>
    <property type="molecule type" value="Genomic_DNA"/>
</dbReference>
<keyword evidence="2" id="KW-1185">Reference proteome</keyword>
<dbReference type="RefSeq" id="WP_220128335.1">
    <property type="nucleotide sequence ID" value="NZ_JACDUS010000004.1"/>
</dbReference>